<evidence type="ECO:0000256" key="5">
    <source>
        <dbReference type="ARBA" id="ARBA00022989"/>
    </source>
</evidence>
<keyword evidence="9" id="KW-0735">Signal-anchor</keyword>
<evidence type="ECO:0000256" key="6">
    <source>
        <dbReference type="ARBA" id="ARBA00023034"/>
    </source>
</evidence>
<dbReference type="GO" id="GO:0016051">
    <property type="term" value="P:carbohydrate biosynthetic process"/>
    <property type="evidence" value="ECO:0007669"/>
    <property type="project" value="InterPro"/>
</dbReference>
<evidence type="ECO:0000256" key="9">
    <source>
        <dbReference type="RuleBase" id="RU364020"/>
    </source>
</evidence>
<dbReference type="PANTHER" id="PTHR12137:SF54">
    <property type="entry name" value="CARBOHYDRATE SULFOTRANSFERASE"/>
    <property type="match status" value="1"/>
</dbReference>
<dbReference type="InterPro" id="IPR018011">
    <property type="entry name" value="Carb_sulfotrans_8-10"/>
</dbReference>
<evidence type="ECO:0000256" key="2">
    <source>
        <dbReference type="ARBA" id="ARBA00006339"/>
    </source>
</evidence>
<dbReference type="EMBL" id="CACVKT020006488">
    <property type="protein sequence ID" value="CAC5402048.1"/>
    <property type="molecule type" value="Genomic_DNA"/>
</dbReference>
<protein>
    <recommendedName>
        <fullName evidence="9">Carbohydrate sulfotransferase</fullName>
        <ecNumber evidence="9">2.8.2.-</ecNumber>
    </recommendedName>
</protein>
<dbReference type="GO" id="GO:0008146">
    <property type="term" value="F:sulfotransferase activity"/>
    <property type="evidence" value="ECO:0007669"/>
    <property type="project" value="InterPro"/>
</dbReference>
<reference evidence="11 12" key="1">
    <citation type="submission" date="2020-06" db="EMBL/GenBank/DDBJ databases">
        <authorList>
            <person name="Li R."/>
            <person name="Bekaert M."/>
        </authorList>
    </citation>
    <scope>NUCLEOTIDE SEQUENCE [LARGE SCALE GENOMIC DNA]</scope>
    <source>
        <strain evidence="12">wild</strain>
    </source>
</reference>
<evidence type="ECO:0000256" key="10">
    <source>
        <dbReference type="SAM" id="MobiDB-lite"/>
    </source>
</evidence>
<comment type="similarity">
    <text evidence="2 9">Belongs to the sulfotransferase 2 family.</text>
</comment>
<dbReference type="Proteomes" id="UP000507470">
    <property type="component" value="Unassembled WGS sequence"/>
</dbReference>
<keyword evidence="6 9" id="KW-0333">Golgi apparatus</keyword>
<evidence type="ECO:0000256" key="4">
    <source>
        <dbReference type="ARBA" id="ARBA00022692"/>
    </source>
</evidence>
<feature type="compositionally biased region" description="Basic and acidic residues" evidence="10">
    <location>
        <begin position="37"/>
        <end position="50"/>
    </location>
</feature>
<dbReference type="EC" id="2.8.2.-" evidence="9"/>
<dbReference type="InterPro" id="IPR027973">
    <property type="entry name" value="FSAF1-like"/>
</dbReference>
<feature type="compositionally biased region" description="Basic and acidic residues" evidence="10">
    <location>
        <begin position="110"/>
        <end position="123"/>
    </location>
</feature>
<dbReference type="GO" id="GO:0000139">
    <property type="term" value="C:Golgi membrane"/>
    <property type="evidence" value="ECO:0007669"/>
    <property type="project" value="UniProtKB-SubCell"/>
</dbReference>
<evidence type="ECO:0000313" key="12">
    <source>
        <dbReference type="Proteomes" id="UP000507470"/>
    </source>
</evidence>
<proteinExistence type="inferred from homology"/>
<keyword evidence="9" id="KW-0119">Carbohydrate metabolism</keyword>
<dbReference type="Pfam" id="PF15375">
    <property type="entry name" value="FSAF1"/>
    <property type="match status" value="1"/>
</dbReference>
<organism evidence="11 12">
    <name type="scientific">Mytilus coruscus</name>
    <name type="common">Sea mussel</name>
    <dbReference type="NCBI Taxonomy" id="42192"/>
    <lineage>
        <taxon>Eukaryota</taxon>
        <taxon>Metazoa</taxon>
        <taxon>Spiralia</taxon>
        <taxon>Lophotrochozoa</taxon>
        <taxon>Mollusca</taxon>
        <taxon>Bivalvia</taxon>
        <taxon>Autobranchia</taxon>
        <taxon>Pteriomorphia</taxon>
        <taxon>Mytilida</taxon>
        <taxon>Mytiloidea</taxon>
        <taxon>Mytilidae</taxon>
        <taxon>Mytilinae</taxon>
        <taxon>Mytilus</taxon>
    </lineage>
</organism>
<dbReference type="PANTHER" id="PTHR12137">
    <property type="entry name" value="CARBOHYDRATE SULFOTRANSFERASE"/>
    <property type="match status" value="1"/>
</dbReference>
<feature type="compositionally biased region" description="Basic and acidic residues" evidence="10">
    <location>
        <begin position="146"/>
        <end position="162"/>
    </location>
</feature>
<feature type="compositionally biased region" description="Basic residues" evidence="10">
    <location>
        <begin position="54"/>
        <end position="67"/>
    </location>
</feature>
<gene>
    <name evidence="11" type="ORF">MCOR_36050</name>
</gene>
<feature type="region of interest" description="Disordered" evidence="10">
    <location>
        <begin position="110"/>
        <end position="162"/>
    </location>
</feature>
<evidence type="ECO:0000256" key="3">
    <source>
        <dbReference type="ARBA" id="ARBA00022679"/>
    </source>
</evidence>
<evidence type="ECO:0000256" key="7">
    <source>
        <dbReference type="ARBA" id="ARBA00023136"/>
    </source>
</evidence>
<keyword evidence="8 9" id="KW-0325">Glycoprotein</keyword>
<keyword evidence="5 9" id="KW-1133">Transmembrane helix</keyword>
<name>A0A6J8D010_MYTCO</name>
<dbReference type="Pfam" id="PF03567">
    <property type="entry name" value="Sulfotransfer_2"/>
    <property type="match status" value="1"/>
</dbReference>
<accession>A0A6J8D010</accession>
<evidence type="ECO:0000256" key="1">
    <source>
        <dbReference type="ARBA" id="ARBA00004323"/>
    </source>
</evidence>
<dbReference type="OrthoDB" id="2019940at2759"/>
<keyword evidence="7 9" id="KW-0472">Membrane</keyword>
<comment type="subcellular location">
    <subcellularLocation>
        <location evidence="1 9">Golgi apparatus membrane</location>
        <topology evidence="1 9">Single-pass type II membrane protein</topology>
    </subcellularLocation>
</comment>
<dbReference type="AlphaFoldDB" id="A0A6J8D010"/>
<feature type="transmembrane region" description="Helical" evidence="9">
    <location>
        <begin position="286"/>
        <end position="304"/>
    </location>
</feature>
<evidence type="ECO:0000256" key="8">
    <source>
        <dbReference type="ARBA" id="ARBA00023180"/>
    </source>
</evidence>
<keyword evidence="12" id="KW-1185">Reference proteome</keyword>
<evidence type="ECO:0000313" key="11">
    <source>
        <dbReference type="EMBL" id="CAC5402048.1"/>
    </source>
</evidence>
<sequence>MDDENVTCSLLKRLHDYNESLLDESFTKKQMRKKKQRKDEDDLTVDKDSSTSKFNRRKKKKERKKQKKELLQNAGMNENNKNDDICKFTGEKRTLFEMKNELGLKEFEQKLESEKQSTSEKSKNGKSTTGPEVVVYENPSKRKRQNDKGLGKRTGMKDGNSDEEFDMKRARYEVRKFGIKGFEGNKKDEAMVALLVQLGAKPPKNKFYNYKEFIAMKKTEKANEKIQREIDRSLGYKVAPNRGKRRQKDRNDVGGYVDGQVGKFKDGVQCELDLPHSITKMYTKKYLFVFLASLVLICSTFMHLTTRTNREMSENSSLSRRQAVKEVFKIKRKYQQRYNSTLDFGKFKAAIRKRFDNVQRKCEKFERKQRSVHALPRHVLGRIIVSDKYRFLMCLIPKVSSTTWRRIFLQLSGKFTDKRIQKLTNHAVFYKMYNHYKTLQHYNKKEIDFRMKNYTKVIFVRNPYERILSAYRSKFVNSNQFHKQYGTKIISKYRHNATKREKKRGANVTFLEFLKYITMTKNYHNFHWATYWSLCAPCTINYDYIGMFKNLTMESADFLQYVGAKGVTFPRRALFYSKSKTTKVTKKYYSRIPTKYLAAIRRIYKKDFNLFAYTNSDINNLTSKYA</sequence>
<dbReference type="InterPro" id="IPR005331">
    <property type="entry name" value="Sulfotransferase"/>
</dbReference>
<keyword evidence="4 9" id="KW-0812">Transmembrane</keyword>
<keyword evidence="3 9" id="KW-0808">Transferase</keyword>
<feature type="region of interest" description="Disordered" evidence="10">
    <location>
        <begin position="28"/>
        <end position="85"/>
    </location>
</feature>